<dbReference type="Pfam" id="PF20778">
    <property type="entry name" value="SLS1_C"/>
    <property type="match status" value="1"/>
</dbReference>
<organism evidence="3 4">
    <name type="scientific">Paracoccidioides brasiliensis</name>
    <dbReference type="NCBI Taxonomy" id="121759"/>
    <lineage>
        <taxon>Eukaryota</taxon>
        <taxon>Fungi</taxon>
        <taxon>Dikarya</taxon>
        <taxon>Ascomycota</taxon>
        <taxon>Pezizomycotina</taxon>
        <taxon>Eurotiomycetes</taxon>
        <taxon>Eurotiomycetidae</taxon>
        <taxon>Onygenales</taxon>
        <taxon>Ajellomycetaceae</taxon>
        <taxon>Paracoccidioides</taxon>
    </lineage>
</organism>
<dbReference type="InterPro" id="IPR048400">
    <property type="entry name" value="SLS1_N"/>
</dbReference>
<dbReference type="AlphaFoldDB" id="A0A1D2J6H9"/>
<gene>
    <name evidence="3" type="ORF">ACO22_06770</name>
</gene>
<dbReference type="EMBL" id="LZYO01000395">
    <property type="protein sequence ID" value="ODH13950.1"/>
    <property type="molecule type" value="Genomic_DNA"/>
</dbReference>
<dbReference type="PROSITE" id="PS51840">
    <property type="entry name" value="C2_NT"/>
    <property type="match status" value="1"/>
</dbReference>
<evidence type="ECO:0000259" key="2">
    <source>
        <dbReference type="PROSITE" id="PS51840"/>
    </source>
</evidence>
<dbReference type="Pfam" id="PF20776">
    <property type="entry name" value="SLS1_N"/>
    <property type="match status" value="1"/>
</dbReference>
<dbReference type="InterPro" id="IPR048748">
    <property type="entry name" value="SLS1_KH2"/>
</dbReference>
<feature type="compositionally biased region" description="Basic and acidic residues" evidence="1">
    <location>
        <begin position="293"/>
        <end position="305"/>
    </location>
</feature>
<name>A0A1D2J6H9_PARBR</name>
<dbReference type="Pfam" id="PF10358">
    <property type="entry name" value="NT-C2"/>
    <property type="match status" value="1"/>
</dbReference>
<dbReference type="Proteomes" id="UP000242814">
    <property type="component" value="Unassembled WGS sequence"/>
</dbReference>
<dbReference type="InterPro" id="IPR019448">
    <property type="entry name" value="NT-C2"/>
</dbReference>
<dbReference type="InterPro" id="IPR048401">
    <property type="entry name" value="SLS1_C"/>
</dbReference>
<dbReference type="Pfam" id="PF14611">
    <property type="entry name" value="KH_SLS1_1"/>
    <property type="match status" value="1"/>
</dbReference>
<reference evidence="3 4" key="1">
    <citation type="submission" date="2016-06" db="EMBL/GenBank/DDBJ databases">
        <authorList>
            <person name="Kjaerup R.B."/>
            <person name="Dalgaard T.S."/>
            <person name="Juul-Madsen H.R."/>
        </authorList>
    </citation>
    <scope>NUCLEOTIDE SEQUENCE [LARGE SCALE GENOMIC DNA]</scope>
    <source>
        <strain evidence="3 4">Pb300</strain>
    </source>
</reference>
<evidence type="ECO:0000313" key="4">
    <source>
        <dbReference type="Proteomes" id="UP000242814"/>
    </source>
</evidence>
<feature type="domain" description="C2 NT-type" evidence="2">
    <location>
        <begin position="18"/>
        <end position="162"/>
    </location>
</feature>
<dbReference type="PANTHER" id="PTHR21456">
    <property type="entry name" value="FAMILY WITH SEQUENCE SIMILARITY 102"/>
    <property type="match status" value="1"/>
</dbReference>
<dbReference type="PANTHER" id="PTHR21456:SF1">
    <property type="entry name" value="C2 NT-TYPE DOMAIN-CONTAINING PROTEIN"/>
    <property type="match status" value="1"/>
</dbReference>
<dbReference type="VEuPathDB" id="FungiDB:PABG_02897"/>
<proteinExistence type="predicted"/>
<protein>
    <recommendedName>
        <fullName evidence="2">C2 NT-type domain-containing protein</fullName>
    </recommendedName>
</protein>
<accession>A0A1D2J6H9</accession>
<evidence type="ECO:0000256" key="1">
    <source>
        <dbReference type="SAM" id="MobiDB-lite"/>
    </source>
</evidence>
<sequence length="1094" mass="124018">MNPWEYAVYSAKTLTRTLSVPKNRRPKFELTLRLIDLNNIPLIDGSAFAKWHLPSSTSAEHRGNTANAVIQDHRASWEYEKILPIRLTVDRNQRLQDCEIYFEIIQEFTPGNRGDRQVMGNVRLNLAEYVDKHEDGEGVTRRYLLQDSKINSTLKVGIVMRQVEGETNFTTPRLKTAMVFGGIGGFISAEQGDLAHSGSTPSNNSRSRDAGDMQDMYRRTLAASWACRPGELPPDELIEDIFAGGDGWGSASRSARPQNGYEDSASLSDADSRRTIRDSANERGAKSSFGGHRRGDSKGKDSLEHPRYRKALTTCIITYTCFGLHQNRYHSTTTPSPRTESNPQLYPVLSIKKSRYQRHVARLDVQTLGEVGDVVILKERASRPKQITARKFSRLLEKETDGDASWENPSELLREVDRTRYQTGGAKEVIENIDQIRSHHKPGDKLNRNEWRRLRKALEDGFTANQLSDYYKQFESLGNPADQEECSTISSSGWRPGTSHFLEMDPEAQKQTASRIGSLQNMPGKVSLAETVLRDCWKLSVSGEIGQLDMHLTPQEISMLLLPDTSPLSDLATTYSAKIDVSRSLNLVRITANETSCEFVRNGVMEYLPKILSKTVELPSRGYIFHGKNRRFENRFFRLMQESFHVFCRKEGAREIKIYFVHELEKEADEAYRNIKSAISMIEEDRARFCTYLPDVEPAVMYSVAYPEFLTWVDRQRRWLRWMKPLSESKIPSGTQSKPPTALIRTDHASALTKVCNELFKKPVSVTWRNPGQPHVREVVVASLGKSLFSQQHLMKPGKMNFKSLSPTVPRAFAANIPNPIAFLQDLTPLLNNKNATLHRIHLTPSPTNKFRVPPIELELEVLLRFKGRRQLVVPILRKASIVVHRVSMDVLLPETSLDLRFTKFTHYDLLEGEDASTLLRTYGKRADISSILQLIRRMVCEDAFRQTRMPVSCQLSIPRKLLFNRSSATAADSQAHEVSDFVTGTYLLPPVHYLRSTQISRFNYKELELNFSHVHMGLALPEHVMNMSLSLGRDESELRPEVCQPNTRLSSAVADGKSHGSLRAAFEPFYIRACEMAFEQSAAAAANYKDDGS</sequence>
<feature type="compositionally biased region" description="Basic and acidic residues" evidence="1">
    <location>
        <begin position="270"/>
        <end position="285"/>
    </location>
</feature>
<dbReference type="Pfam" id="PF20777">
    <property type="entry name" value="KH_SLS1_2"/>
    <property type="match status" value="1"/>
</dbReference>
<feature type="region of interest" description="Disordered" evidence="1">
    <location>
        <begin position="191"/>
        <end position="210"/>
    </location>
</feature>
<dbReference type="VEuPathDB" id="FungiDB:PADG_01411"/>
<feature type="region of interest" description="Disordered" evidence="1">
    <location>
        <begin position="248"/>
        <end position="305"/>
    </location>
</feature>
<dbReference type="InterPro" id="IPR039931">
    <property type="entry name" value="EEIG1/2-like"/>
</dbReference>
<evidence type="ECO:0000313" key="3">
    <source>
        <dbReference type="EMBL" id="ODH13950.1"/>
    </source>
</evidence>
<dbReference type="InterPro" id="IPR032741">
    <property type="entry name" value="Sls1_KH-1"/>
</dbReference>
<comment type="caution">
    <text evidence="3">The sequence shown here is derived from an EMBL/GenBank/DDBJ whole genome shotgun (WGS) entry which is preliminary data.</text>
</comment>
<dbReference type="GO" id="GO:0005743">
    <property type="term" value="C:mitochondrial inner membrane"/>
    <property type="evidence" value="ECO:0007669"/>
    <property type="project" value="InterPro"/>
</dbReference>